<feature type="transmembrane region" description="Helical" evidence="1">
    <location>
        <begin position="6"/>
        <end position="28"/>
    </location>
</feature>
<organism evidence="2 3">
    <name type="scientific">Vespula maculifrons</name>
    <name type="common">Eastern yellow jacket</name>
    <name type="synonym">Wasp</name>
    <dbReference type="NCBI Taxonomy" id="7453"/>
    <lineage>
        <taxon>Eukaryota</taxon>
        <taxon>Metazoa</taxon>
        <taxon>Ecdysozoa</taxon>
        <taxon>Arthropoda</taxon>
        <taxon>Hexapoda</taxon>
        <taxon>Insecta</taxon>
        <taxon>Pterygota</taxon>
        <taxon>Neoptera</taxon>
        <taxon>Endopterygota</taxon>
        <taxon>Hymenoptera</taxon>
        <taxon>Apocrita</taxon>
        <taxon>Aculeata</taxon>
        <taxon>Vespoidea</taxon>
        <taxon>Vespidae</taxon>
        <taxon>Vespinae</taxon>
        <taxon>Vespula</taxon>
    </lineage>
</organism>
<keyword evidence="1" id="KW-0472">Membrane</keyword>
<proteinExistence type="predicted"/>
<keyword evidence="1" id="KW-1133">Transmembrane helix</keyword>
<protein>
    <recommendedName>
        <fullName evidence="4">Transposase</fullName>
    </recommendedName>
</protein>
<keyword evidence="1" id="KW-0812">Transmembrane</keyword>
<dbReference type="Proteomes" id="UP001607303">
    <property type="component" value="Unassembled WGS sequence"/>
</dbReference>
<evidence type="ECO:0000256" key="1">
    <source>
        <dbReference type="SAM" id="Phobius"/>
    </source>
</evidence>
<feature type="transmembrane region" description="Helical" evidence="1">
    <location>
        <begin position="40"/>
        <end position="59"/>
    </location>
</feature>
<dbReference type="AlphaFoldDB" id="A0ABD2AT95"/>
<accession>A0ABD2AT95</accession>
<gene>
    <name evidence="2" type="ORF">V1477_019457</name>
</gene>
<keyword evidence="3" id="KW-1185">Reference proteome</keyword>
<name>A0ABD2AT95_VESMC</name>
<dbReference type="EMBL" id="JAYRBN010000114">
    <property type="protein sequence ID" value="KAL2723606.1"/>
    <property type="molecule type" value="Genomic_DNA"/>
</dbReference>
<evidence type="ECO:0000313" key="2">
    <source>
        <dbReference type="EMBL" id="KAL2723606.1"/>
    </source>
</evidence>
<evidence type="ECO:0000313" key="3">
    <source>
        <dbReference type="Proteomes" id="UP001607303"/>
    </source>
</evidence>
<sequence length="219" mass="25432">MHQQIVTVVLLKYWLSENIVFCYLLATVSSDNMYRNTKPNLLNILIIVFSGPIAVATMLKIPQCKEICIIYGDGATSVHIVHSWFRRFRSANFNLKDEEHSNRVHYGYGIDLDHVTTVIKNLRLSTWGHQHGDDELSSETAVDYFSCCCEIAEIISSHYVGIFDNEGKTVQIDETFLTKRKYHRGWFIEQMSIVVLDIYYREDKSAVFLYMDEKSKQDL</sequence>
<evidence type="ECO:0008006" key="4">
    <source>
        <dbReference type="Google" id="ProtNLM"/>
    </source>
</evidence>
<comment type="caution">
    <text evidence="2">The sequence shown here is derived from an EMBL/GenBank/DDBJ whole genome shotgun (WGS) entry which is preliminary data.</text>
</comment>
<reference evidence="2 3" key="1">
    <citation type="journal article" date="2024" name="Ann. Entomol. Soc. Am.">
        <title>Genomic analyses of the southern and eastern yellowjacket wasps (Hymenoptera: Vespidae) reveal evolutionary signatures of social life.</title>
        <authorList>
            <person name="Catto M.A."/>
            <person name="Caine P.B."/>
            <person name="Orr S.E."/>
            <person name="Hunt B.G."/>
            <person name="Goodisman M.A.D."/>
        </authorList>
    </citation>
    <scope>NUCLEOTIDE SEQUENCE [LARGE SCALE GENOMIC DNA]</scope>
    <source>
        <strain evidence="2">232</strain>
        <tissue evidence="2">Head and thorax</tissue>
    </source>
</reference>